<organism evidence="3 4">
    <name type="scientific">Arctia plantaginis</name>
    <name type="common">Wood tiger moth</name>
    <name type="synonym">Phalaena plantaginis</name>
    <dbReference type="NCBI Taxonomy" id="874455"/>
    <lineage>
        <taxon>Eukaryota</taxon>
        <taxon>Metazoa</taxon>
        <taxon>Ecdysozoa</taxon>
        <taxon>Arthropoda</taxon>
        <taxon>Hexapoda</taxon>
        <taxon>Insecta</taxon>
        <taxon>Pterygota</taxon>
        <taxon>Neoptera</taxon>
        <taxon>Endopterygota</taxon>
        <taxon>Lepidoptera</taxon>
        <taxon>Glossata</taxon>
        <taxon>Ditrysia</taxon>
        <taxon>Noctuoidea</taxon>
        <taxon>Erebidae</taxon>
        <taxon>Arctiinae</taxon>
        <taxon>Arctia</taxon>
    </lineage>
</organism>
<proteinExistence type="predicted"/>
<name>A0A8S1A189_ARCPL</name>
<keyword evidence="4" id="KW-1185">Reference proteome</keyword>
<feature type="signal peptide" evidence="2">
    <location>
        <begin position="1"/>
        <end position="23"/>
    </location>
</feature>
<evidence type="ECO:0000256" key="2">
    <source>
        <dbReference type="SAM" id="SignalP"/>
    </source>
</evidence>
<feature type="chain" id="PRO_5035786195" evidence="2">
    <location>
        <begin position="24"/>
        <end position="249"/>
    </location>
</feature>
<keyword evidence="2" id="KW-0732">Signal</keyword>
<sequence>MNKFDLIVKICVMLTVSLPQTWSRKYNIEAESLRLYGQDFNSVLRKFRRTPEYLQLLEEKNQHIQLLFNEVALNAQQYVAENRLAKKIALFCGLEDQFGHLEKNSPEVRYLKPSYGRRDGEEPQMQENQTTITLTPIEVLDQYAFFTSPLTTKEKNKIKDIGFETAGETIHMIIRGMGPLEHRSTRQPFGGNLEQHIRTTTERNHIHLISTKAPPFDNEDQTHKNPEKFDSPMDDTSRAFKNKLRLGPL</sequence>
<feature type="compositionally biased region" description="Basic residues" evidence="1">
    <location>
        <begin position="240"/>
        <end position="249"/>
    </location>
</feature>
<dbReference type="Proteomes" id="UP000494106">
    <property type="component" value="Unassembled WGS sequence"/>
</dbReference>
<feature type="compositionally biased region" description="Basic and acidic residues" evidence="1">
    <location>
        <begin position="220"/>
        <end position="238"/>
    </location>
</feature>
<dbReference type="AlphaFoldDB" id="A0A8S1A189"/>
<dbReference type="EMBL" id="CADEBC010000497">
    <property type="protein sequence ID" value="CAB3238255.1"/>
    <property type="molecule type" value="Genomic_DNA"/>
</dbReference>
<protein>
    <submittedName>
        <fullName evidence="3">Uncharacterized protein</fullName>
    </submittedName>
</protein>
<evidence type="ECO:0000256" key="1">
    <source>
        <dbReference type="SAM" id="MobiDB-lite"/>
    </source>
</evidence>
<comment type="caution">
    <text evidence="3">The sequence shown here is derived from an EMBL/GenBank/DDBJ whole genome shotgun (WGS) entry which is preliminary data.</text>
</comment>
<accession>A0A8S1A189</accession>
<evidence type="ECO:0000313" key="3">
    <source>
        <dbReference type="EMBL" id="CAB3238255.1"/>
    </source>
</evidence>
<reference evidence="3 4" key="1">
    <citation type="submission" date="2020-04" db="EMBL/GenBank/DDBJ databases">
        <authorList>
            <person name="Wallbank WR R."/>
            <person name="Pardo Diaz C."/>
            <person name="Kozak K."/>
            <person name="Martin S."/>
            <person name="Jiggins C."/>
            <person name="Moest M."/>
            <person name="Warren A I."/>
            <person name="Byers J.R.P. K."/>
            <person name="Montejo-Kovacevich G."/>
            <person name="Yen C E."/>
        </authorList>
    </citation>
    <scope>NUCLEOTIDE SEQUENCE [LARGE SCALE GENOMIC DNA]</scope>
</reference>
<dbReference type="OrthoDB" id="6924690at2759"/>
<feature type="region of interest" description="Disordered" evidence="1">
    <location>
        <begin position="210"/>
        <end position="249"/>
    </location>
</feature>
<evidence type="ECO:0000313" key="4">
    <source>
        <dbReference type="Proteomes" id="UP000494106"/>
    </source>
</evidence>
<gene>
    <name evidence="3" type="ORF">APLA_LOCUS7362</name>
</gene>